<dbReference type="GO" id="GO:0055085">
    <property type="term" value="P:transmembrane transport"/>
    <property type="evidence" value="ECO:0007669"/>
    <property type="project" value="TreeGrafter"/>
</dbReference>
<feature type="transmembrane region" description="Helical" evidence="6">
    <location>
        <begin position="30"/>
        <end position="51"/>
    </location>
</feature>
<reference evidence="7 8" key="1">
    <citation type="journal article" date="2009" name="PLoS ONE">
        <title>The complete genome of Teredinibacter turnerae T7901: an intracellular endosymbiont of marine wood-boring bivalves (shipworms).</title>
        <authorList>
            <person name="Yang J.C."/>
            <person name="Madupu R."/>
            <person name="Durkin A.S."/>
            <person name="Ekborg N.A."/>
            <person name="Pedamallu C.S."/>
            <person name="Hostetler J.B."/>
            <person name="Radune D."/>
            <person name="Toms B.S."/>
            <person name="Henrissat B."/>
            <person name="Coutinho P.M."/>
            <person name="Schwarz S."/>
            <person name="Field L."/>
            <person name="Trindade-Silva A.E."/>
            <person name="Soares C.A.G."/>
            <person name="Elshahawi S."/>
            <person name="Hanora A."/>
            <person name="Schmidt E.W."/>
            <person name="Haygood M.G."/>
            <person name="Posfai J."/>
            <person name="Benner J."/>
            <person name="Madinger C."/>
            <person name="Nove J."/>
            <person name="Anton B."/>
            <person name="Chaudhary K."/>
            <person name="Foster J."/>
            <person name="Holman A."/>
            <person name="Kumar S."/>
            <person name="Lessard P.A."/>
            <person name="Luyten Y.A."/>
            <person name="Slatko B."/>
            <person name="Wood N."/>
            <person name="Wu B."/>
            <person name="Teplitski M."/>
            <person name="Mougous J.D."/>
            <person name="Ward N."/>
            <person name="Eisen J.A."/>
            <person name="Badger J.H."/>
            <person name="Distel D.L."/>
        </authorList>
    </citation>
    <scope>NUCLEOTIDE SEQUENCE [LARGE SCALE GENOMIC DNA]</scope>
    <source>
        <strain evidence="8">ATCC 39867 / T7901</strain>
    </source>
</reference>
<protein>
    <submittedName>
        <fullName evidence="7">Conserved domain protein</fullName>
    </submittedName>
</protein>
<evidence type="ECO:0000313" key="8">
    <source>
        <dbReference type="Proteomes" id="UP000009080"/>
    </source>
</evidence>
<feature type="transmembrane region" description="Helical" evidence="6">
    <location>
        <begin position="194"/>
        <end position="214"/>
    </location>
</feature>
<keyword evidence="4 6" id="KW-1133">Transmembrane helix</keyword>
<dbReference type="EMBL" id="CP001614">
    <property type="protein sequence ID" value="ACR10836.1"/>
    <property type="molecule type" value="Genomic_DNA"/>
</dbReference>
<feature type="transmembrane region" description="Helical" evidence="6">
    <location>
        <begin position="7"/>
        <end position="24"/>
    </location>
</feature>
<dbReference type="STRING" id="377629.TERTU_0707"/>
<evidence type="ECO:0000256" key="6">
    <source>
        <dbReference type="SAM" id="Phobius"/>
    </source>
</evidence>
<name>C5BNX1_TERTT</name>
<organism evidence="7 8">
    <name type="scientific">Teredinibacter turnerae (strain ATCC 39867 / T7901)</name>
    <dbReference type="NCBI Taxonomy" id="377629"/>
    <lineage>
        <taxon>Bacteria</taxon>
        <taxon>Pseudomonadati</taxon>
        <taxon>Pseudomonadota</taxon>
        <taxon>Gammaproteobacteria</taxon>
        <taxon>Cellvibrionales</taxon>
        <taxon>Cellvibrionaceae</taxon>
        <taxon>Teredinibacter</taxon>
    </lineage>
</organism>
<dbReference type="HOGENOM" id="CLU_031275_0_3_6"/>
<feature type="transmembrane region" description="Helical" evidence="6">
    <location>
        <begin position="220"/>
        <end position="251"/>
    </location>
</feature>
<dbReference type="PANTHER" id="PTHR21716">
    <property type="entry name" value="TRANSMEMBRANE PROTEIN"/>
    <property type="match status" value="1"/>
</dbReference>
<feature type="transmembrane region" description="Helical" evidence="6">
    <location>
        <begin position="141"/>
        <end position="160"/>
    </location>
</feature>
<feature type="transmembrane region" description="Helical" evidence="6">
    <location>
        <begin position="288"/>
        <end position="310"/>
    </location>
</feature>
<dbReference type="Proteomes" id="UP000009080">
    <property type="component" value="Chromosome"/>
</dbReference>
<evidence type="ECO:0000313" key="7">
    <source>
        <dbReference type="EMBL" id="ACR10836.1"/>
    </source>
</evidence>
<evidence type="ECO:0000256" key="1">
    <source>
        <dbReference type="ARBA" id="ARBA00004141"/>
    </source>
</evidence>
<sequence length="357" mass="38041">METHSPIARFLLGLAAFVVVVAGMKSAETLLVPFLLSLFIAVICTPPLMWLKGKGLPGWLAMLIVVANVVVLGVLIGIVVGAAISDFRADLPLYQARLSDLTGGLITRLSELGLHVDPTQIRSSFNPAAALSLAGNTLASLGNLMTNAFLILLTVVFILGEEVGFSDKLQSSSRNSQKTIKAINQFSAGVNRYMAIKALMSFLTGTLILIWLWILGVDYFVLWGLLAFLLNFVPTLGSILAAVPAVLLAVVQLGVGDAVLTGLGFLIVNFGVGNIIEPRMMGKGLDLSTLVVFLSLVFWGWVLGPVGMLLSIPLTMTVKIALESFDDTRWIGVLLSSGRSVIKTQMTLSIGASSKEK</sequence>
<dbReference type="GO" id="GO:0016020">
    <property type="term" value="C:membrane"/>
    <property type="evidence" value="ECO:0007669"/>
    <property type="project" value="UniProtKB-SubCell"/>
</dbReference>
<accession>C5BNX1</accession>
<comment type="subcellular location">
    <subcellularLocation>
        <location evidence="1">Membrane</location>
        <topology evidence="1">Multi-pass membrane protein</topology>
    </subcellularLocation>
</comment>
<dbReference type="Pfam" id="PF01594">
    <property type="entry name" value="AI-2E_transport"/>
    <property type="match status" value="1"/>
</dbReference>
<dbReference type="KEGG" id="ttu:TERTU_0707"/>
<evidence type="ECO:0000256" key="2">
    <source>
        <dbReference type="ARBA" id="ARBA00009773"/>
    </source>
</evidence>
<keyword evidence="5 6" id="KW-0472">Membrane</keyword>
<gene>
    <name evidence="7" type="ordered locus">TERTU_0707</name>
</gene>
<feature type="transmembrane region" description="Helical" evidence="6">
    <location>
        <begin position="58"/>
        <end position="84"/>
    </location>
</feature>
<dbReference type="eggNOG" id="COG0628">
    <property type="taxonomic scope" value="Bacteria"/>
</dbReference>
<dbReference type="PANTHER" id="PTHR21716:SF64">
    <property type="entry name" value="AI-2 TRANSPORT PROTEIN TQSA"/>
    <property type="match status" value="1"/>
</dbReference>
<dbReference type="InterPro" id="IPR002549">
    <property type="entry name" value="AI-2E-like"/>
</dbReference>
<keyword evidence="8" id="KW-1185">Reference proteome</keyword>
<dbReference type="AlphaFoldDB" id="C5BNX1"/>
<proteinExistence type="inferred from homology"/>
<evidence type="ECO:0000256" key="5">
    <source>
        <dbReference type="ARBA" id="ARBA00023136"/>
    </source>
</evidence>
<evidence type="ECO:0000256" key="3">
    <source>
        <dbReference type="ARBA" id="ARBA00022692"/>
    </source>
</evidence>
<dbReference type="RefSeq" id="WP_015816948.1">
    <property type="nucleotide sequence ID" value="NC_012997.1"/>
</dbReference>
<comment type="similarity">
    <text evidence="2">Belongs to the autoinducer-2 exporter (AI-2E) (TC 2.A.86) family.</text>
</comment>
<keyword evidence="3 6" id="KW-0812">Transmembrane</keyword>
<evidence type="ECO:0000256" key="4">
    <source>
        <dbReference type="ARBA" id="ARBA00022989"/>
    </source>
</evidence>
<dbReference type="OrthoDB" id="9799225at2"/>